<evidence type="ECO:0000256" key="2">
    <source>
        <dbReference type="ARBA" id="ARBA00022598"/>
    </source>
</evidence>
<gene>
    <name evidence="5" type="ORF">AEA09_10750</name>
</gene>
<dbReference type="Gene3D" id="3.30.300.30">
    <property type="match status" value="1"/>
</dbReference>
<dbReference type="EMBL" id="LGRV01000003">
    <property type="protein sequence ID" value="KOS68976.1"/>
    <property type="molecule type" value="Genomic_DNA"/>
</dbReference>
<name>A0ABR5K266_9BACI</name>
<dbReference type="InterPro" id="IPR042099">
    <property type="entry name" value="ANL_N_sf"/>
</dbReference>
<dbReference type="Pfam" id="PF13193">
    <property type="entry name" value="AMP-binding_C"/>
    <property type="match status" value="1"/>
</dbReference>
<evidence type="ECO:0000313" key="5">
    <source>
        <dbReference type="EMBL" id="KOS68976.1"/>
    </source>
</evidence>
<dbReference type="SUPFAM" id="SSF56801">
    <property type="entry name" value="Acetyl-CoA synthetase-like"/>
    <property type="match status" value="1"/>
</dbReference>
<organism evidence="5 6">
    <name type="scientific">Lysinibacillus contaminans</name>
    <dbReference type="NCBI Taxonomy" id="1293441"/>
    <lineage>
        <taxon>Bacteria</taxon>
        <taxon>Bacillati</taxon>
        <taxon>Bacillota</taxon>
        <taxon>Bacilli</taxon>
        <taxon>Bacillales</taxon>
        <taxon>Bacillaceae</taxon>
        <taxon>Lysinibacillus</taxon>
    </lineage>
</organism>
<dbReference type="InterPro" id="IPR045851">
    <property type="entry name" value="AMP-bd_C_sf"/>
</dbReference>
<proteinExistence type="inferred from homology"/>
<dbReference type="Pfam" id="PF00501">
    <property type="entry name" value="AMP-binding"/>
    <property type="match status" value="1"/>
</dbReference>
<dbReference type="PANTHER" id="PTHR43201">
    <property type="entry name" value="ACYL-COA SYNTHETASE"/>
    <property type="match status" value="1"/>
</dbReference>
<feature type="domain" description="AMP-dependent synthetase/ligase" evidence="3">
    <location>
        <begin position="21"/>
        <end position="370"/>
    </location>
</feature>
<dbReference type="Proteomes" id="UP000050668">
    <property type="component" value="Unassembled WGS sequence"/>
</dbReference>
<evidence type="ECO:0000256" key="1">
    <source>
        <dbReference type="ARBA" id="ARBA00006432"/>
    </source>
</evidence>
<dbReference type="InterPro" id="IPR000873">
    <property type="entry name" value="AMP-dep_synth/lig_dom"/>
</dbReference>
<dbReference type="InterPro" id="IPR025110">
    <property type="entry name" value="AMP-bd_C"/>
</dbReference>
<dbReference type="InterPro" id="IPR020459">
    <property type="entry name" value="AMP-binding"/>
</dbReference>
<feature type="domain" description="AMP-binding enzyme C-terminal" evidence="4">
    <location>
        <begin position="420"/>
        <end position="495"/>
    </location>
</feature>
<dbReference type="NCBIfam" id="NF004837">
    <property type="entry name" value="PRK06187.1"/>
    <property type="match status" value="1"/>
</dbReference>
<dbReference type="PROSITE" id="PS00455">
    <property type="entry name" value="AMP_BINDING"/>
    <property type="match status" value="1"/>
</dbReference>
<dbReference type="PANTHER" id="PTHR43201:SF5">
    <property type="entry name" value="MEDIUM-CHAIN ACYL-COA LIGASE ACSF2, MITOCHONDRIAL"/>
    <property type="match status" value="1"/>
</dbReference>
<dbReference type="InterPro" id="IPR020845">
    <property type="entry name" value="AMP-binding_CS"/>
</dbReference>
<dbReference type="Gene3D" id="3.40.50.12780">
    <property type="entry name" value="N-terminal domain of ligase-like"/>
    <property type="match status" value="1"/>
</dbReference>
<evidence type="ECO:0000259" key="4">
    <source>
        <dbReference type="Pfam" id="PF13193"/>
    </source>
</evidence>
<accession>A0ABR5K266</accession>
<protein>
    <submittedName>
        <fullName evidence="5">AMP-dependent synthetase</fullName>
    </submittedName>
</protein>
<evidence type="ECO:0000313" key="6">
    <source>
        <dbReference type="Proteomes" id="UP000050668"/>
    </source>
</evidence>
<comment type="caution">
    <text evidence="5">The sequence shown here is derived from an EMBL/GenBank/DDBJ whole genome shotgun (WGS) entry which is preliminary data.</text>
</comment>
<keyword evidence="2" id="KW-0436">Ligase</keyword>
<keyword evidence="6" id="KW-1185">Reference proteome</keyword>
<evidence type="ECO:0000259" key="3">
    <source>
        <dbReference type="Pfam" id="PF00501"/>
    </source>
</evidence>
<sequence length="506" mass="56414">MLKDNTVSITSRSNLVTDILKNHAVQTPQATALVFEGIETSYDSLYTNVQKIAGYFQQKGYKKGDVIGLMLLNSDLFMTVYYGVQLAGLTILPINTKLAPPELDYIFNHSEIKGLIYDERLSETIEQIDYDFELKLNRQQVREIIDGPNTFTPIEIDSQDTASILYTSGTTGRPKGVMLSHANIVNAVEIWSEALQYRPTDRVYISIPLFHCAGLHVIGVGTMCGGAALVIDEAFSPDRTLQNITKERVTIFTGVPTMYSILLGKKDMANYQFEHVRKFAYGSAPMPHEVIKQLKESFPNIEIQNLYGQTESTPGGTSLTDDAALERVGSVGKALARTQIKIVDIEGQELPSNQVGEICIKGPQIMKGYLKNEEETKKVIIDGWLYTGDLGRLDDDGYLYIVDRKKDMIIRGGENIYPIEVENVLYQIPQVLDAAVIGIPHEVYGEVPKAIIALVDEGSITEQEVIDFAKTKLAKYKVPHIVEIVKDLPRNPSGKVLKHVLREQQV</sequence>
<comment type="similarity">
    <text evidence="1">Belongs to the ATP-dependent AMP-binding enzyme family.</text>
</comment>
<dbReference type="RefSeq" id="WP_053583830.1">
    <property type="nucleotide sequence ID" value="NZ_LGRV01000003.1"/>
</dbReference>
<reference evidence="6" key="1">
    <citation type="submission" date="2015-07" db="EMBL/GenBank/DDBJ databases">
        <title>Fjat-14205 dsm 2895.</title>
        <authorList>
            <person name="Liu B."/>
            <person name="Wang J."/>
            <person name="Zhu Y."/>
            <person name="Liu G."/>
            <person name="Chen Q."/>
            <person name="Chen Z."/>
            <person name="Lan J."/>
            <person name="Che J."/>
            <person name="Ge C."/>
            <person name="Shi H."/>
            <person name="Pan Z."/>
            <person name="Liu X."/>
        </authorList>
    </citation>
    <scope>NUCLEOTIDE SEQUENCE [LARGE SCALE GENOMIC DNA]</scope>
    <source>
        <strain evidence="6">DSM 25560</strain>
    </source>
</reference>
<dbReference type="PRINTS" id="PR00154">
    <property type="entry name" value="AMPBINDING"/>
</dbReference>